<organism evidence="2 3">
    <name type="scientific">Mytilus edulis</name>
    <name type="common">Blue mussel</name>
    <dbReference type="NCBI Taxonomy" id="6550"/>
    <lineage>
        <taxon>Eukaryota</taxon>
        <taxon>Metazoa</taxon>
        <taxon>Spiralia</taxon>
        <taxon>Lophotrochozoa</taxon>
        <taxon>Mollusca</taxon>
        <taxon>Bivalvia</taxon>
        <taxon>Autobranchia</taxon>
        <taxon>Pteriomorphia</taxon>
        <taxon>Mytilida</taxon>
        <taxon>Mytiloidea</taxon>
        <taxon>Mytilidae</taxon>
        <taxon>Mytilinae</taxon>
        <taxon>Mytilus</taxon>
    </lineage>
</organism>
<dbReference type="SUPFAM" id="SSF52540">
    <property type="entry name" value="P-loop containing nucleoside triphosphate hydrolases"/>
    <property type="match status" value="1"/>
</dbReference>
<proteinExistence type="predicted"/>
<evidence type="ECO:0000256" key="1">
    <source>
        <dbReference type="SAM" id="MobiDB-lite"/>
    </source>
</evidence>
<evidence type="ECO:0000313" key="3">
    <source>
        <dbReference type="Proteomes" id="UP000683360"/>
    </source>
</evidence>
<reference evidence="2" key="1">
    <citation type="submission" date="2021-03" db="EMBL/GenBank/DDBJ databases">
        <authorList>
            <person name="Bekaert M."/>
        </authorList>
    </citation>
    <scope>NUCLEOTIDE SEQUENCE</scope>
</reference>
<feature type="region of interest" description="Disordered" evidence="1">
    <location>
        <begin position="30"/>
        <end position="142"/>
    </location>
</feature>
<protein>
    <submittedName>
        <fullName evidence="2">Uncharacterized protein</fullName>
    </submittedName>
</protein>
<dbReference type="Gene3D" id="3.40.50.300">
    <property type="entry name" value="P-loop containing nucleotide triphosphate hydrolases"/>
    <property type="match status" value="1"/>
</dbReference>
<dbReference type="InterPro" id="IPR027417">
    <property type="entry name" value="P-loop_NTPase"/>
</dbReference>
<dbReference type="OrthoDB" id="6152001at2759"/>
<feature type="compositionally biased region" description="Polar residues" evidence="1">
    <location>
        <begin position="30"/>
        <end position="39"/>
    </location>
</feature>
<gene>
    <name evidence="2" type="ORF">MEDL_19462</name>
</gene>
<evidence type="ECO:0000313" key="2">
    <source>
        <dbReference type="EMBL" id="CAG2205049.1"/>
    </source>
</evidence>
<comment type="caution">
    <text evidence="2">The sequence shown here is derived from an EMBL/GenBank/DDBJ whole genome shotgun (WGS) entry which is preliminary data.</text>
</comment>
<feature type="compositionally biased region" description="Basic and acidic residues" evidence="1">
    <location>
        <begin position="101"/>
        <end position="133"/>
    </location>
</feature>
<dbReference type="EMBL" id="CAJPWZ010001011">
    <property type="protein sequence ID" value="CAG2205049.1"/>
    <property type="molecule type" value="Genomic_DNA"/>
</dbReference>
<dbReference type="Proteomes" id="UP000683360">
    <property type="component" value="Unassembled WGS sequence"/>
</dbReference>
<dbReference type="AlphaFoldDB" id="A0A8S3R797"/>
<keyword evidence="3" id="KW-1185">Reference proteome</keyword>
<feature type="compositionally biased region" description="Basic and acidic residues" evidence="1">
    <location>
        <begin position="40"/>
        <end position="64"/>
    </location>
</feature>
<feature type="compositionally biased region" description="Basic and acidic residues" evidence="1">
    <location>
        <begin position="75"/>
        <end position="88"/>
    </location>
</feature>
<dbReference type="Pfam" id="PF08477">
    <property type="entry name" value="Roc"/>
    <property type="match status" value="1"/>
</dbReference>
<name>A0A8S3R797_MYTED</name>
<sequence length="301" mass="34842">MLCVAVETEKIERMRRLLQAVDIKHKEIDTNSTQSQALSKNEEKRNVQKLGRSEDHSKDTERRQNKPHQSNRPSIKRDEKKNEQEKTTLEYLNSSAAPKSNPDKEKLNIDDKENTPKPREKDTLTPKQIHDESSLSPVNHNFKNTDDITDAMISEMDTIILDAKNQKELMTSEGLVKCGIWDFAGQRDYYATHQTFFTPHAIYIIVADITEDIKPFKQNEEFNSIEDYIDFWFDCIHCFCENDSDHGDQLCPPVLMVCTGTDKVYEVQYFEITLGVININYGCVLKYYCNPGPRRNISGNH</sequence>
<accession>A0A8S3R797</accession>